<dbReference type="EMBL" id="JACAGB010000006">
    <property type="protein sequence ID" value="KAF6358462.1"/>
    <property type="molecule type" value="Genomic_DNA"/>
</dbReference>
<dbReference type="Proteomes" id="UP000558488">
    <property type="component" value="Unassembled WGS sequence"/>
</dbReference>
<reference evidence="2 3" key="1">
    <citation type="journal article" date="2020" name="Nature">
        <title>Six reference-quality genomes reveal evolution of bat adaptations.</title>
        <authorList>
            <person name="Jebb D."/>
            <person name="Huang Z."/>
            <person name="Pippel M."/>
            <person name="Hughes G.M."/>
            <person name="Lavrichenko K."/>
            <person name="Devanna P."/>
            <person name="Winkler S."/>
            <person name="Jermiin L.S."/>
            <person name="Skirmuntt E.C."/>
            <person name="Katzourakis A."/>
            <person name="Burkitt-Gray L."/>
            <person name="Ray D.A."/>
            <person name="Sullivan K.A.M."/>
            <person name="Roscito J.G."/>
            <person name="Kirilenko B.M."/>
            <person name="Davalos L.M."/>
            <person name="Corthals A.P."/>
            <person name="Power M.L."/>
            <person name="Jones G."/>
            <person name="Ransome R.D."/>
            <person name="Dechmann D.K.N."/>
            <person name="Locatelli A.G."/>
            <person name="Puechmaille S.J."/>
            <person name="Fedrigo O."/>
            <person name="Jarvis E.D."/>
            <person name="Hiller M."/>
            <person name="Vernes S.C."/>
            <person name="Myers E.W."/>
            <person name="Teeling E.C."/>
        </authorList>
    </citation>
    <scope>NUCLEOTIDE SEQUENCE [LARGE SCALE GENOMIC DNA]</scope>
    <source>
        <strain evidence="2">MPipKuh1</strain>
        <tissue evidence="2">Flight muscle</tissue>
    </source>
</reference>
<keyword evidence="1" id="KW-0472">Membrane</keyword>
<keyword evidence="1" id="KW-0812">Transmembrane</keyword>
<dbReference type="AlphaFoldDB" id="A0A7J7Y953"/>
<evidence type="ECO:0000256" key="1">
    <source>
        <dbReference type="SAM" id="Phobius"/>
    </source>
</evidence>
<sequence>MPLYLLPISLHFLHLSSYGSSTQPTFPWFCVVVVLPFSCNFDVAVRDSKYRCLPMLPSWFFLNLFFINILCYSISIKIEFYHCFVKLFSCCYSVSKNIIFKDCLILPKWEYRNLLSYICMFILFLFFTVMCDS</sequence>
<keyword evidence="1" id="KW-1133">Transmembrane helix</keyword>
<feature type="transmembrane region" description="Helical" evidence="1">
    <location>
        <begin position="26"/>
        <end position="45"/>
    </location>
</feature>
<keyword evidence="3" id="KW-1185">Reference proteome</keyword>
<comment type="caution">
    <text evidence="2">The sequence shown here is derived from an EMBL/GenBank/DDBJ whole genome shotgun (WGS) entry which is preliminary data.</text>
</comment>
<name>A0A7J7Y953_PIPKU</name>
<feature type="transmembrane region" description="Helical" evidence="1">
    <location>
        <begin position="57"/>
        <end position="78"/>
    </location>
</feature>
<proteinExistence type="predicted"/>
<accession>A0A7J7Y953</accession>
<evidence type="ECO:0000313" key="2">
    <source>
        <dbReference type="EMBL" id="KAF6358462.1"/>
    </source>
</evidence>
<feature type="transmembrane region" description="Helical" evidence="1">
    <location>
        <begin position="114"/>
        <end position="131"/>
    </location>
</feature>
<protein>
    <submittedName>
        <fullName evidence="2">Uncharacterized protein</fullName>
    </submittedName>
</protein>
<organism evidence="2 3">
    <name type="scientific">Pipistrellus kuhlii</name>
    <name type="common">Kuhl's pipistrelle</name>
    <dbReference type="NCBI Taxonomy" id="59472"/>
    <lineage>
        <taxon>Eukaryota</taxon>
        <taxon>Metazoa</taxon>
        <taxon>Chordata</taxon>
        <taxon>Craniata</taxon>
        <taxon>Vertebrata</taxon>
        <taxon>Euteleostomi</taxon>
        <taxon>Mammalia</taxon>
        <taxon>Eutheria</taxon>
        <taxon>Laurasiatheria</taxon>
        <taxon>Chiroptera</taxon>
        <taxon>Yangochiroptera</taxon>
        <taxon>Vespertilionidae</taxon>
        <taxon>Pipistrellus</taxon>
    </lineage>
</organism>
<gene>
    <name evidence="2" type="ORF">mPipKuh1_010290</name>
</gene>
<evidence type="ECO:0000313" key="3">
    <source>
        <dbReference type="Proteomes" id="UP000558488"/>
    </source>
</evidence>